<sequence>MSHSMKTLAVAGSLAAALSAHFVTPAAAQDDKEKCFGVALAGKNDCAAGPGTTCAGTSKVDYQGNAWTLVPAGTCETMELPDGRMGSLEALDRDLPQG</sequence>
<evidence type="ECO:0000256" key="1">
    <source>
        <dbReference type="SAM" id="SignalP"/>
    </source>
</evidence>
<accession>A0ABT2ZQJ2</accession>
<dbReference type="EMBL" id="JAOWKZ010000003">
    <property type="protein sequence ID" value="MCV2873429.1"/>
    <property type="molecule type" value="Genomic_DNA"/>
</dbReference>
<evidence type="ECO:0000313" key="3">
    <source>
        <dbReference type="Proteomes" id="UP001652564"/>
    </source>
</evidence>
<proteinExistence type="predicted"/>
<dbReference type="Pfam" id="PF10048">
    <property type="entry name" value="DUF2282"/>
    <property type="match status" value="1"/>
</dbReference>
<name>A0ABT2ZQJ2_9RHOB</name>
<evidence type="ECO:0000313" key="2">
    <source>
        <dbReference type="EMBL" id="MCV2873429.1"/>
    </source>
</evidence>
<feature type="chain" id="PRO_5045642384" evidence="1">
    <location>
        <begin position="29"/>
        <end position="98"/>
    </location>
</feature>
<dbReference type="InterPro" id="IPR018740">
    <property type="entry name" value="DUF2282_membr"/>
</dbReference>
<protein>
    <submittedName>
        <fullName evidence="2">DUF2282 domain-containing protein</fullName>
    </submittedName>
</protein>
<dbReference type="Proteomes" id="UP001652564">
    <property type="component" value="Unassembled WGS sequence"/>
</dbReference>
<organism evidence="2 3">
    <name type="scientific">Albidovulum litorale</name>
    <dbReference type="NCBI Taxonomy" id="2984134"/>
    <lineage>
        <taxon>Bacteria</taxon>
        <taxon>Pseudomonadati</taxon>
        <taxon>Pseudomonadota</taxon>
        <taxon>Alphaproteobacteria</taxon>
        <taxon>Rhodobacterales</taxon>
        <taxon>Paracoccaceae</taxon>
        <taxon>Albidovulum</taxon>
    </lineage>
</organism>
<keyword evidence="3" id="KW-1185">Reference proteome</keyword>
<reference evidence="2 3" key="1">
    <citation type="submission" date="2022-10" db="EMBL/GenBank/DDBJ databases">
        <title>Defluviimonas sp. nov., isolated from ocean surface sediments.</title>
        <authorList>
            <person name="He W."/>
            <person name="Wang L."/>
            <person name="Zhang D.-F."/>
        </authorList>
    </citation>
    <scope>NUCLEOTIDE SEQUENCE [LARGE SCALE GENOMIC DNA]</scope>
    <source>
        <strain evidence="2 3">WL0050</strain>
    </source>
</reference>
<feature type="signal peptide" evidence="1">
    <location>
        <begin position="1"/>
        <end position="28"/>
    </location>
</feature>
<keyword evidence="1" id="KW-0732">Signal</keyword>
<gene>
    <name evidence="2" type="ORF">OEZ71_14105</name>
</gene>
<dbReference type="RefSeq" id="WP_263740635.1">
    <property type="nucleotide sequence ID" value="NZ_JAOWKZ010000003.1"/>
</dbReference>
<comment type="caution">
    <text evidence="2">The sequence shown here is derived from an EMBL/GenBank/DDBJ whole genome shotgun (WGS) entry which is preliminary data.</text>
</comment>